<evidence type="ECO:0000313" key="3">
    <source>
        <dbReference type="EMBL" id="KAJ3575483.1"/>
    </source>
</evidence>
<proteinExistence type="predicted"/>
<dbReference type="PANTHER" id="PTHR10039:SF15">
    <property type="entry name" value="NACHT DOMAIN-CONTAINING PROTEIN"/>
    <property type="match status" value="1"/>
</dbReference>
<feature type="domain" description="Nephrocystin 3-like N-terminal" evidence="2">
    <location>
        <begin position="78"/>
        <end position="232"/>
    </location>
</feature>
<dbReference type="AlphaFoldDB" id="A0AAD5W4P4"/>
<dbReference type="Gene3D" id="3.40.50.300">
    <property type="entry name" value="P-loop containing nucleotide triphosphate hydrolases"/>
    <property type="match status" value="1"/>
</dbReference>
<gene>
    <name evidence="3" type="ORF">NP233_g1068</name>
</gene>
<name>A0AAD5W4P4_9AGAR</name>
<protein>
    <recommendedName>
        <fullName evidence="2">Nephrocystin 3-like N-terminal domain-containing protein</fullName>
    </recommendedName>
</protein>
<accession>A0AAD5W4P4</accession>
<dbReference type="Pfam" id="PF24883">
    <property type="entry name" value="NPHP3_N"/>
    <property type="match status" value="1"/>
</dbReference>
<dbReference type="Proteomes" id="UP001213000">
    <property type="component" value="Unassembled WGS sequence"/>
</dbReference>
<keyword evidence="4" id="KW-1185">Reference proteome</keyword>
<evidence type="ECO:0000259" key="2">
    <source>
        <dbReference type="Pfam" id="PF24883"/>
    </source>
</evidence>
<organism evidence="3 4">
    <name type="scientific">Leucocoprinus birnbaumii</name>
    <dbReference type="NCBI Taxonomy" id="56174"/>
    <lineage>
        <taxon>Eukaryota</taxon>
        <taxon>Fungi</taxon>
        <taxon>Dikarya</taxon>
        <taxon>Basidiomycota</taxon>
        <taxon>Agaricomycotina</taxon>
        <taxon>Agaricomycetes</taxon>
        <taxon>Agaricomycetidae</taxon>
        <taxon>Agaricales</taxon>
        <taxon>Agaricineae</taxon>
        <taxon>Agaricaceae</taxon>
        <taxon>Leucocoprinus</taxon>
    </lineage>
</organism>
<reference evidence="3" key="1">
    <citation type="submission" date="2022-07" db="EMBL/GenBank/DDBJ databases">
        <title>Genome Sequence of Leucocoprinus birnbaumii.</title>
        <authorList>
            <person name="Buettner E."/>
        </authorList>
    </citation>
    <scope>NUCLEOTIDE SEQUENCE</scope>
    <source>
        <strain evidence="3">VT141</strain>
    </source>
</reference>
<evidence type="ECO:0000256" key="1">
    <source>
        <dbReference type="ARBA" id="ARBA00022737"/>
    </source>
</evidence>
<keyword evidence="1" id="KW-0677">Repeat</keyword>
<dbReference type="PANTHER" id="PTHR10039">
    <property type="entry name" value="AMELOGENIN"/>
    <property type="match status" value="1"/>
</dbReference>
<dbReference type="InterPro" id="IPR027417">
    <property type="entry name" value="P-loop_NTPase"/>
</dbReference>
<comment type="caution">
    <text evidence="3">The sequence shown here is derived from an EMBL/GenBank/DDBJ whole genome shotgun (WGS) entry which is preliminary data.</text>
</comment>
<evidence type="ECO:0000313" key="4">
    <source>
        <dbReference type="Proteomes" id="UP001213000"/>
    </source>
</evidence>
<dbReference type="InterPro" id="IPR056884">
    <property type="entry name" value="NPHP3-like_N"/>
</dbReference>
<sequence length="781" mass="88725">MPTFENAQNTIVNGGQFTDVNINNFTSTGLTGIDILLEASVPDAAVDAEARQYAPSCFPGTREQYIEDITRWATIASSDEQSPPIYWMKGPAGVGKSAVAQTSAERLLKQGQLGGAYFFSINGREDHTCFFTTIAYQLATLLVNYRIALNNAIINDKTLVKKTMSSQFDALIAAPLRLSQESGEIQKLQRKTIIIDGLDECKSKDAQCEIIEIIAASIRNGTTPFRWAIFSRPEPHIEATFASADVAPYCRSVVLPISRQADGEIKLYLEGGFKNIFRRRNLSFLSAWPPETELQKLIDASAGLFAYPAAVLRFIDHYPSFRLEEPLRVVLAVTPQQSASKNTPSPFATLDAFYMLIMQRIPEHILPSVMLFFADMLMDDYTRDAWPVSFLCNILGLSESEFRGICGQLHAVLHYQNDSKPSVQIYDFIELSWPYYTQDVPFYPNPTFFSWLARSLGGVSFYHKSFYDFLSDPARSATFCVTTQSMRQTLFAHYIKRHLDYAGSYAMSDKIETQFVGLPQPIPVTQQTPGLDLELRRTIAGRQLSWPLESEFVCSYLEDSTFLNITGRVIHYHLPKHLEVMPPQILQKLSELDYRKYLHISLRSYLSPQWKDVVVGCPGDVVTSWGTAFYRRIKPKDFDGFDSEAFLRLAKIFEKLGVIKPHRSKSTSKWKDLLHSIHKNRGKTKASGLYTCGLGEKAIFWYWEFDTERRYYREFHALELDTAMSDYKREGSNLWKDDNEEIGNGMNSAQSVEEGSGLRQAWRKLQEPEEYISFSYCGEGC</sequence>
<dbReference type="SUPFAM" id="SSF52540">
    <property type="entry name" value="P-loop containing nucleoside triphosphate hydrolases"/>
    <property type="match status" value="1"/>
</dbReference>
<dbReference type="EMBL" id="JANIEX010000036">
    <property type="protein sequence ID" value="KAJ3575483.1"/>
    <property type="molecule type" value="Genomic_DNA"/>
</dbReference>